<dbReference type="OrthoDB" id="9797543at2"/>
<dbReference type="HOGENOM" id="CLU_047530_1_3_7"/>
<dbReference type="InterPro" id="IPR050400">
    <property type="entry name" value="Bact_Cytoskel_RodZ"/>
</dbReference>
<sequence>MDLIEIGTALREGREQKGLTVEAVEEKTKIAPSVIIALEEGNSARFPHAVYARGFVRSYAMLLGLDAQELCAHFSREYPVPKDTDQPDSHAPQIHVKMHDSGNVVVTVRIVAILGILILGALGWYVFDHYRSRASEAPAPVGEQTAPPAPPAEVLPSGSLPAPLTQMQEVAATPAEQPAANMTASNASEEALNATAGVSSFAATEAVPGQDPVAAPEPVVAAEPAAQTETVTASAASAGERTMRIVAHSASWLQARPDDRILDYFLRKGETTTITFSESLSIKFGNAGGVKLELDGQPYPFEGTLGEVKTLVVE</sequence>
<feature type="transmembrane region" description="Helical" evidence="2">
    <location>
        <begin position="106"/>
        <end position="127"/>
    </location>
</feature>
<dbReference type="InterPro" id="IPR010982">
    <property type="entry name" value="Lambda_DNA-bd_dom_sf"/>
</dbReference>
<dbReference type="STRING" id="525897.Dbac_0990"/>
<dbReference type="CDD" id="cd00093">
    <property type="entry name" value="HTH_XRE"/>
    <property type="match status" value="1"/>
</dbReference>
<feature type="region of interest" description="Disordered" evidence="1">
    <location>
        <begin position="138"/>
        <end position="160"/>
    </location>
</feature>
<accession>C7LQ79</accession>
<evidence type="ECO:0000256" key="2">
    <source>
        <dbReference type="SAM" id="Phobius"/>
    </source>
</evidence>
<keyword evidence="2" id="KW-0812">Transmembrane</keyword>
<dbReference type="Pfam" id="PF13413">
    <property type="entry name" value="HTH_25"/>
    <property type="match status" value="1"/>
</dbReference>
<evidence type="ECO:0000259" key="3">
    <source>
        <dbReference type="SMART" id="SM00530"/>
    </source>
</evidence>
<feature type="domain" description="HTH cro/C1-type" evidence="3">
    <location>
        <begin position="9"/>
        <end position="70"/>
    </location>
</feature>
<dbReference type="PANTHER" id="PTHR34475:SF1">
    <property type="entry name" value="CYTOSKELETON PROTEIN RODZ"/>
    <property type="match status" value="1"/>
</dbReference>
<dbReference type="AlphaFoldDB" id="C7LQ79"/>
<dbReference type="SUPFAM" id="SSF47413">
    <property type="entry name" value="lambda repressor-like DNA-binding domains"/>
    <property type="match status" value="1"/>
</dbReference>
<dbReference type="Pfam" id="PF13464">
    <property type="entry name" value="RodZ_C"/>
    <property type="match status" value="1"/>
</dbReference>
<dbReference type="Gene3D" id="1.10.260.40">
    <property type="entry name" value="lambda repressor-like DNA-binding domains"/>
    <property type="match status" value="1"/>
</dbReference>
<dbReference type="RefSeq" id="WP_015773205.1">
    <property type="nucleotide sequence ID" value="NC_013173.1"/>
</dbReference>
<keyword evidence="2" id="KW-0472">Membrane</keyword>
<dbReference type="eggNOG" id="COG1426">
    <property type="taxonomic scope" value="Bacteria"/>
</dbReference>
<organism evidence="4 5">
    <name type="scientific">Desulfomicrobium baculatum (strain DSM 4028 / VKM B-1378 / X)</name>
    <name type="common">Desulfovibrio baculatus</name>
    <dbReference type="NCBI Taxonomy" id="525897"/>
    <lineage>
        <taxon>Bacteria</taxon>
        <taxon>Pseudomonadati</taxon>
        <taxon>Thermodesulfobacteriota</taxon>
        <taxon>Desulfovibrionia</taxon>
        <taxon>Desulfovibrionales</taxon>
        <taxon>Desulfomicrobiaceae</taxon>
        <taxon>Desulfomicrobium</taxon>
    </lineage>
</organism>
<proteinExistence type="predicted"/>
<dbReference type="KEGG" id="dba:Dbac_0990"/>
<name>C7LQ79_DESBD</name>
<evidence type="ECO:0000313" key="4">
    <source>
        <dbReference type="EMBL" id="ACU89105.1"/>
    </source>
</evidence>
<dbReference type="SMART" id="SM00530">
    <property type="entry name" value="HTH_XRE"/>
    <property type="match status" value="1"/>
</dbReference>
<protein>
    <submittedName>
        <fullName evidence="4">Transcriptional regulator, XRE family</fullName>
    </submittedName>
</protein>
<evidence type="ECO:0000256" key="1">
    <source>
        <dbReference type="SAM" id="MobiDB-lite"/>
    </source>
</evidence>
<dbReference type="InterPro" id="IPR025194">
    <property type="entry name" value="RodZ-like_C"/>
</dbReference>
<dbReference type="EMBL" id="CP001629">
    <property type="protein sequence ID" value="ACU89105.1"/>
    <property type="molecule type" value="Genomic_DNA"/>
</dbReference>
<dbReference type="InterPro" id="IPR001387">
    <property type="entry name" value="Cro/C1-type_HTH"/>
</dbReference>
<evidence type="ECO:0000313" key="5">
    <source>
        <dbReference type="Proteomes" id="UP000002216"/>
    </source>
</evidence>
<reference evidence="4 5" key="1">
    <citation type="journal article" date="2009" name="Stand. Genomic Sci.">
        <title>Complete genome sequence of Desulfomicrobium baculatum type strain (X).</title>
        <authorList>
            <person name="Copeland A."/>
            <person name="Spring S."/>
            <person name="Goker M."/>
            <person name="Schneider S."/>
            <person name="Lapidus A."/>
            <person name="Del Rio T.G."/>
            <person name="Tice H."/>
            <person name="Cheng J.F."/>
            <person name="Chen F."/>
            <person name="Nolan M."/>
            <person name="Bruce D."/>
            <person name="Goodwin L."/>
            <person name="Pitluck S."/>
            <person name="Ivanova N."/>
            <person name="Mavrommatis K."/>
            <person name="Ovchinnikova G."/>
            <person name="Pati A."/>
            <person name="Chen A."/>
            <person name="Palaniappan K."/>
            <person name="Land M."/>
            <person name="Hauser L."/>
            <person name="Chang Y.J."/>
            <person name="Jeffries C.C."/>
            <person name="Meincke L."/>
            <person name="Sims D."/>
            <person name="Brettin T."/>
            <person name="Detter J.C."/>
            <person name="Han C."/>
            <person name="Chain P."/>
            <person name="Bristow J."/>
            <person name="Eisen J.A."/>
            <person name="Markowitz V."/>
            <person name="Hugenholtz P."/>
            <person name="Kyrpides N.C."/>
            <person name="Klenk H.P."/>
            <person name="Lucas S."/>
        </authorList>
    </citation>
    <scope>NUCLEOTIDE SEQUENCE [LARGE SCALE GENOMIC DNA]</scope>
    <source>
        <strain evidence="5">DSM 4028 / VKM B-1378 / X</strain>
    </source>
</reference>
<dbReference type="Proteomes" id="UP000002216">
    <property type="component" value="Chromosome"/>
</dbReference>
<keyword evidence="5" id="KW-1185">Reference proteome</keyword>
<dbReference type="GO" id="GO:0003677">
    <property type="term" value="F:DNA binding"/>
    <property type="evidence" value="ECO:0007669"/>
    <property type="project" value="InterPro"/>
</dbReference>
<keyword evidence="2" id="KW-1133">Transmembrane helix</keyword>
<dbReference type="PANTHER" id="PTHR34475">
    <property type="match status" value="1"/>
</dbReference>
<gene>
    <name evidence="4" type="ordered locus">Dbac_0990</name>
</gene>